<gene>
    <name evidence="2" type="ORF">GCM10007390_13370</name>
</gene>
<sequence>MILHSLSELILSVTAFAVFLIFFQKQPIYGRLIWGVFLITISITSLLTVFWYLGLEVLSPVVGSLRRLEDTLGPLCMLVGTWLLVSHLIATRFTFWATIGTGTGLFLGLAWFRLNPLVQVVQPLCIVIALLIACYGLLQRQKSALWVVIAMTILALSAKLRLGLSPSAAHDPYHLLVAVSAFCLGKAVQTEGRLLFK</sequence>
<evidence type="ECO:0000313" key="2">
    <source>
        <dbReference type="EMBL" id="GHB60956.1"/>
    </source>
</evidence>
<accession>A0A8J3G8R8</accession>
<dbReference type="AlphaFoldDB" id="A0A8J3G8R8"/>
<keyword evidence="1" id="KW-1133">Transmembrane helix</keyword>
<feature type="transmembrane region" description="Helical" evidence="1">
    <location>
        <begin position="6"/>
        <end position="23"/>
    </location>
</feature>
<feature type="transmembrane region" description="Helical" evidence="1">
    <location>
        <begin position="120"/>
        <end position="138"/>
    </location>
</feature>
<dbReference type="Proteomes" id="UP000598271">
    <property type="component" value="Unassembled WGS sequence"/>
</dbReference>
<proteinExistence type="predicted"/>
<dbReference type="EMBL" id="BMXF01000001">
    <property type="protein sequence ID" value="GHB60956.1"/>
    <property type="molecule type" value="Genomic_DNA"/>
</dbReference>
<keyword evidence="1" id="KW-0472">Membrane</keyword>
<evidence type="ECO:0000313" key="3">
    <source>
        <dbReference type="Proteomes" id="UP000598271"/>
    </source>
</evidence>
<feature type="transmembrane region" description="Helical" evidence="1">
    <location>
        <begin position="95"/>
        <end position="114"/>
    </location>
</feature>
<protein>
    <submittedName>
        <fullName evidence="2">Uncharacterized protein</fullName>
    </submittedName>
</protein>
<comment type="caution">
    <text evidence="2">The sequence shown here is derived from an EMBL/GenBank/DDBJ whole genome shotgun (WGS) entry which is preliminary data.</text>
</comment>
<name>A0A8J3G8R8_9BACT</name>
<keyword evidence="3" id="KW-1185">Reference proteome</keyword>
<feature type="transmembrane region" description="Helical" evidence="1">
    <location>
        <begin position="72"/>
        <end position="90"/>
    </location>
</feature>
<feature type="transmembrane region" description="Helical" evidence="1">
    <location>
        <begin position="32"/>
        <end position="52"/>
    </location>
</feature>
<keyword evidence="1" id="KW-0812">Transmembrane</keyword>
<evidence type="ECO:0000256" key="1">
    <source>
        <dbReference type="SAM" id="Phobius"/>
    </source>
</evidence>
<reference evidence="2 3" key="1">
    <citation type="journal article" date="2014" name="Int. J. Syst. Evol. Microbiol.">
        <title>Complete genome sequence of Corynebacterium casei LMG S-19264T (=DSM 44701T), isolated from a smear-ripened cheese.</title>
        <authorList>
            <consortium name="US DOE Joint Genome Institute (JGI-PGF)"/>
            <person name="Walter F."/>
            <person name="Albersmeier A."/>
            <person name="Kalinowski J."/>
            <person name="Ruckert C."/>
        </authorList>
    </citation>
    <scope>NUCLEOTIDE SEQUENCE [LARGE SCALE GENOMIC DNA]</scope>
    <source>
        <strain evidence="2 3">KCTC 12866</strain>
    </source>
</reference>
<organism evidence="2 3">
    <name type="scientific">Persicitalea jodogahamensis</name>
    <dbReference type="NCBI Taxonomy" id="402147"/>
    <lineage>
        <taxon>Bacteria</taxon>
        <taxon>Pseudomonadati</taxon>
        <taxon>Bacteroidota</taxon>
        <taxon>Cytophagia</taxon>
        <taxon>Cytophagales</taxon>
        <taxon>Spirosomataceae</taxon>
        <taxon>Persicitalea</taxon>
    </lineage>
</organism>
<feature type="transmembrane region" description="Helical" evidence="1">
    <location>
        <begin position="143"/>
        <end position="160"/>
    </location>
</feature>